<keyword evidence="4" id="KW-0648">Protein biosynthesis</keyword>
<dbReference type="PROSITE" id="PS50862">
    <property type="entry name" value="AA_TRNA_LIGASE_II"/>
    <property type="match status" value="1"/>
</dbReference>
<evidence type="ECO:0000256" key="4">
    <source>
        <dbReference type="ARBA" id="ARBA00022917"/>
    </source>
</evidence>
<dbReference type="GO" id="GO:0006421">
    <property type="term" value="P:asparaginyl-tRNA aminoacylation"/>
    <property type="evidence" value="ECO:0007669"/>
    <property type="project" value="TreeGrafter"/>
</dbReference>
<evidence type="ECO:0000313" key="8">
    <source>
        <dbReference type="Proteomes" id="UP000236845"/>
    </source>
</evidence>
<dbReference type="PANTHER" id="PTHR22594:SF34">
    <property type="entry name" value="ASPARAGINE--TRNA LIGASE, MITOCHONDRIAL-RELATED"/>
    <property type="match status" value="1"/>
</dbReference>
<keyword evidence="1" id="KW-0436">Ligase</keyword>
<dbReference type="GO" id="GO:0005524">
    <property type="term" value="F:ATP binding"/>
    <property type="evidence" value="ECO:0007669"/>
    <property type="project" value="UniProtKB-KW"/>
</dbReference>
<organism evidence="7 8">
    <name type="scientific">Candidatus Kerfeldbacteria bacterium CG08_land_8_20_14_0_20_43_14</name>
    <dbReference type="NCBI Taxonomy" id="2014246"/>
    <lineage>
        <taxon>Bacteria</taxon>
        <taxon>Candidatus Kerfeldiibacteriota</taxon>
    </lineage>
</organism>
<dbReference type="SUPFAM" id="SSF55681">
    <property type="entry name" value="Class II aaRS and biotin synthetases"/>
    <property type="match status" value="1"/>
</dbReference>
<dbReference type="EMBL" id="PEXW01000031">
    <property type="protein sequence ID" value="PIS40781.1"/>
    <property type="molecule type" value="Genomic_DNA"/>
</dbReference>
<dbReference type="AlphaFoldDB" id="A0A2H0YQK1"/>
<keyword evidence="2" id="KW-0547">Nucleotide-binding</keyword>
<evidence type="ECO:0000256" key="2">
    <source>
        <dbReference type="ARBA" id="ARBA00022741"/>
    </source>
</evidence>
<comment type="caution">
    <text evidence="7">The sequence shown here is derived from an EMBL/GenBank/DDBJ whole genome shotgun (WGS) entry which is preliminary data.</text>
</comment>
<keyword evidence="5" id="KW-0030">Aminoacyl-tRNA synthetase</keyword>
<evidence type="ECO:0000256" key="5">
    <source>
        <dbReference type="ARBA" id="ARBA00023146"/>
    </source>
</evidence>
<sequence length="346" mass="39069">MNTYIPNFNTIRFVDLMAKIGETHLRDRGFLRVTVPRIVPASGACENVDTLFEIAVNGDPRWFQGGHKRSYFAQTGQLYLESLLGEGGLPKFYCVGPSARAEASVDNRHLTEFEMIEIEFRGSFEELLSEIEMFIGALVKSIQAIPENERPAYSLPADLKHLENHPEVFPKIKYKDAIAELGLPWGIDISSSQEQQLIANHGNCPILITHFPNPMSEKMQLLFDYKVEKLAIKFFNMIPDPENPDYVLSCDCIVPFGGECVGSAARVHNAKEFKNRLMASPMFKRLKEKDTYAEEGFAWYLGMLEKCPSVPHAGCGFGMSRIFQYLLAESDITKVVVLPSNRARLY</sequence>
<protein>
    <recommendedName>
        <fullName evidence="6">Aminoacyl-transfer RNA synthetases class-II family profile domain-containing protein</fullName>
    </recommendedName>
</protein>
<dbReference type="Proteomes" id="UP000236845">
    <property type="component" value="Unassembled WGS sequence"/>
</dbReference>
<dbReference type="PANTHER" id="PTHR22594">
    <property type="entry name" value="ASPARTYL/LYSYL-TRNA SYNTHETASE"/>
    <property type="match status" value="1"/>
</dbReference>
<accession>A0A2H0YQK1</accession>
<dbReference type="InterPro" id="IPR006195">
    <property type="entry name" value="aa-tRNA-synth_II"/>
</dbReference>
<evidence type="ECO:0000259" key="6">
    <source>
        <dbReference type="PROSITE" id="PS50862"/>
    </source>
</evidence>
<dbReference type="Gene3D" id="3.30.930.10">
    <property type="entry name" value="Bira Bifunctional Protein, Domain 2"/>
    <property type="match status" value="1"/>
</dbReference>
<dbReference type="InterPro" id="IPR045864">
    <property type="entry name" value="aa-tRNA-synth_II/BPL/LPL"/>
</dbReference>
<dbReference type="Pfam" id="PF00152">
    <property type="entry name" value="tRNA-synt_2"/>
    <property type="match status" value="1"/>
</dbReference>
<dbReference type="InterPro" id="IPR004364">
    <property type="entry name" value="Aa-tRNA-synt_II"/>
</dbReference>
<name>A0A2H0YQK1_9BACT</name>
<reference evidence="8" key="1">
    <citation type="submission" date="2017-09" db="EMBL/GenBank/DDBJ databases">
        <title>Depth-based differentiation of microbial function through sediment-hosted aquifers and enrichment of novel symbionts in the deep terrestrial subsurface.</title>
        <authorList>
            <person name="Probst A.J."/>
            <person name="Ladd B."/>
            <person name="Jarett J.K."/>
            <person name="Geller-Mcgrath D.E."/>
            <person name="Sieber C.M.K."/>
            <person name="Emerson J.B."/>
            <person name="Anantharaman K."/>
            <person name="Thomas B.C."/>
            <person name="Malmstrom R."/>
            <person name="Stieglmeier M."/>
            <person name="Klingl A."/>
            <person name="Woyke T."/>
            <person name="Ryan C.M."/>
            <person name="Banfield J.F."/>
        </authorList>
    </citation>
    <scope>NUCLEOTIDE SEQUENCE [LARGE SCALE GENOMIC DNA]</scope>
</reference>
<gene>
    <name evidence="7" type="ORF">COT26_01505</name>
</gene>
<evidence type="ECO:0000256" key="3">
    <source>
        <dbReference type="ARBA" id="ARBA00022840"/>
    </source>
</evidence>
<proteinExistence type="predicted"/>
<evidence type="ECO:0000256" key="1">
    <source>
        <dbReference type="ARBA" id="ARBA00022598"/>
    </source>
</evidence>
<keyword evidence="3" id="KW-0067">ATP-binding</keyword>
<dbReference type="GO" id="GO:0004812">
    <property type="term" value="F:aminoacyl-tRNA ligase activity"/>
    <property type="evidence" value="ECO:0007669"/>
    <property type="project" value="UniProtKB-KW"/>
</dbReference>
<feature type="domain" description="Aminoacyl-transfer RNA synthetases class-II family profile" evidence="6">
    <location>
        <begin position="25"/>
        <end position="339"/>
    </location>
</feature>
<evidence type="ECO:0000313" key="7">
    <source>
        <dbReference type="EMBL" id="PIS40781.1"/>
    </source>
</evidence>